<protein>
    <submittedName>
        <fullName evidence="1">Uncharacterized protein</fullName>
    </submittedName>
</protein>
<gene>
    <name evidence="1" type="ORF">MA16_Dca008422</name>
</gene>
<dbReference type="EMBL" id="KZ503416">
    <property type="protein sequence ID" value="PKU64499.1"/>
    <property type="molecule type" value="Genomic_DNA"/>
</dbReference>
<proteinExistence type="predicted"/>
<sequence>MIARKATHTILAACEVQRCSRVVSSLLQPLNKCCHDLDSGPVNLLRASCSSCFGEYVKEVVKMIVETL</sequence>
<dbReference type="Proteomes" id="UP000233837">
    <property type="component" value="Unassembled WGS sequence"/>
</dbReference>
<organism evidence="1 2">
    <name type="scientific">Dendrobium catenatum</name>
    <dbReference type="NCBI Taxonomy" id="906689"/>
    <lineage>
        <taxon>Eukaryota</taxon>
        <taxon>Viridiplantae</taxon>
        <taxon>Streptophyta</taxon>
        <taxon>Embryophyta</taxon>
        <taxon>Tracheophyta</taxon>
        <taxon>Spermatophyta</taxon>
        <taxon>Magnoliopsida</taxon>
        <taxon>Liliopsida</taxon>
        <taxon>Asparagales</taxon>
        <taxon>Orchidaceae</taxon>
        <taxon>Epidendroideae</taxon>
        <taxon>Malaxideae</taxon>
        <taxon>Dendrobiinae</taxon>
        <taxon>Dendrobium</taxon>
    </lineage>
</organism>
<reference evidence="1 2" key="1">
    <citation type="journal article" date="2016" name="Sci. Rep.">
        <title>The Dendrobium catenatum Lindl. genome sequence provides insights into polysaccharide synthase, floral development and adaptive evolution.</title>
        <authorList>
            <person name="Zhang G.Q."/>
            <person name="Xu Q."/>
            <person name="Bian C."/>
            <person name="Tsai W.C."/>
            <person name="Yeh C.M."/>
            <person name="Liu K.W."/>
            <person name="Yoshida K."/>
            <person name="Zhang L.S."/>
            <person name="Chang S.B."/>
            <person name="Chen F."/>
            <person name="Shi Y."/>
            <person name="Su Y.Y."/>
            <person name="Zhang Y.Q."/>
            <person name="Chen L.J."/>
            <person name="Yin Y."/>
            <person name="Lin M."/>
            <person name="Huang H."/>
            <person name="Deng H."/>
            <person name="Wang Z.W."/>
            <person name="Zhu S.L."/>
            <person name="Zhao X."/>
            <person name="Deng C."/>
            <person name="Niu S.C."/>
            <person name="Huang J."/>
            <person name="Wang M."/>
            <person name="Liu G.H."/>
            <person name="Yang H.J."/>
            <person name="Xiao X.J."/>
            <person name="Hsiao Y.Y."/>
            <person name="Wu W.L."/>
            <person name="Chen Y.Y."/>
            <person name="Mitsuda N."/>
            <person name="Ohme-Takagi M."/>
            <person name="Luo Y.B."/>
            <person name="Van de Peer Y."/>
            <person name="Liu Z.J."/>
        </authorList>
    </citation>
    <scope>NUCLEOTIDE SEQUENCE [LARGE SCALE GENOMIC DNA]</scope>
    <source>
        <tissue evidence="1">The whole plant</tissue>
    </source>
</reference>
<name>A0A2I0VM61_9ASPA</name>
<evidence type="ECO:0000313" key="1">
    <source>
        <dbReference type="EMBL" id="PKU64499.1"/>
    </source>
</evidence>
<reference evidence="1 2" key="2">
    <citation type="journal article" date="2017" name="Nature">
        <title>The Apostasia genome and the evolution of orchids.</title>
        <authorList>
            <person name="Zhang G.Q."/>
            <person name="Liu K.W."/>
            <person name="Li Z."/>
            <person name="Lohaus R."/>
            <person name="Hsiao Y.Y."/>
            <person name="Niu S.C."/>
            <person name="Wang J.Y."/>
            <person name="Lin Y.C."/>
            <person name="Xu Q."/>
            <person name="Chen L.J."/>
            <person name="Yoshida K."/>
            <person name="Fujiwara S."/>
            <person name="Wang Z.W."/>
            <person name="Zhang Y.Q."/>
            <person name="Mitsuda N."/>
            <person name="Wang M."/>
            <person name="Liu G.H."/>
            <person name="Pecoraro L."/>
            <person name="Huang H.X."/>
            <person name="Xiao X.J."/>
            <person name="Lin M."/>
            <person name="Wu X.Y."/>
            <person name="Wu W.L."/>
            <person name="Chen Y.Y."/>
            <person name="Chang S.B."/>
            <person name="Sakamoto S."/>
            <person name="Ohme-Takagi M."/>
            <person name="Yagi M."/>
            <person name="Zeng S.J."/>
            <person name="Shen C.Y."/>
            <person name="Yeh C.M."/>
            <person name="Luo Y.B."/>
            <person name="Tsai W.C."/>
            <person name="Van de Peer Y."/>
            <person name="Liu Z.J."/>
        </authorList>
    </citation>
    <scope>NUCLEOTIDE SEQUENCE [LARGE SCALE GENOMIC DNA]</scope>
    <source>
        <tissue evidence="1">The whole plant</tissue>
    </source>
</reference>
<accession>A0A2I0VM61</accession>
<dbReference type="AlphaFoldDB" id="A0A2I0VM61"/>
<keyword evidence="2" id="KW-1185">Reference proteome</keyword>
<evidence type="ECO:0000313" key="2">
    <source>
        <dbReference type="Proteomes" id="UP000233837"/>
    </source>
</evidence>